<dbReference type="Gene3D" id="1.10.287.110">
    <property type="entry name" value="DnaJ domain"/>
    <property type="match status" value="1"/>
</dbReference>
<dbReference type="Gene3D" id="2.60.260.20">
    <property type="entry name" value="Urease metallochaperone UreE, N-terminal domain"/>
    <property type="match status" value="2"/>
</dbReference>
<evidence type="ECO:0000256" key="9">
    <source>
        <dbReference type="ARBA" id="ARBA00053423"/>
    </source>
</evidence>
<feature type="binding site" evidence="12">
    <location>
        <position position="189"/>
    </location>
    <ligand>
        <name>Zn(2+)</name>
        <dbReference type="ChEBI" id="CHEBI:29105"/>
        <label>2</label>
    </ligand>
</feature>
<dbReference type="GO" id="GO:0008270">
    <property type="term" value="F:zinc ion binding"/>
    <property type="evidence" value="ECO:0007669"/>
    <property type="project" value="UniProtKB-UniRule"/>
</dbReference>
<dbReference type="EMBL" id="AP028679">
    <property type="protein sequence ID" value="BEQ16506.1"/>
    <property type="molecule type" value="Genomic_DNA"/>
</dbReference>
<dbReference type="PANTHER" id="PTHR43096:SF48">
    <property type="entry name" value="CHAPERONE PROTEIN DNAJ"/>
    <property type="match status" value="1"/>
</dbReference>
<evidence type="ECO:0000313" key="18">
    <source>
        <dbReference type="Proteomes" id="UP001366166"/>
    </source>
</evidence>
<dbReference type="FunFam" id="1.10.287.110:FF:000034">
    <property type="entry name" value="Chaperone protein DnaJ"/>
    <property type="match status" value="1"/>
</dbReference>
<feature type="binding site" evidence="12">
    <location>
        <position position="150"/>
    </location>
    <ligand>
        <name>Zn(2+)</name>
        <dbReference type="ChEBI" id="CHEBI:29105"/>
        <label>1</label>
    </ligand>
</feature>
<dbReference type="GO" id="GO:0031072">
    <property type="term" value="F:heat shock protein binding"/>
    <property type="evidence" value="ECO:0007669"/>
    <property type="project" value="InterPro"/>
</dbReference>
<dbReference type="SMART" id="SM00271">
    <property type="entry name" value="DnaJ"/>
    <property type="match status" value="1"/>
</dbReference>
<comment type="cofactor">
    <cofactor evidence="12">
        <name>Zn(2+)</name>
        <dbReference type="ChEBI" id="CHEBI:29105"/>
    </cofactor>
    <text evidence="12">Binds 2 Zn(2+) ions per monomer.</text>
</comment>
<feature type="repeat" description="CXXCXGXG motif" evidence="12">
    <location>
        <begin position="200"/>
        <end position="207"/>
    </location>
</feature>
<gene>
    <name evidence="12 17" type="primary">dnaJ</name>
    <name evidence="17" type="ORF">FAK_35720</name>
</gene>
<dbReference type="Pfam" id="PF00226">
    <property type="entry name" value="DnaJ"/>
    <property type="match status" value="1"/>
</dbReference>
<evidence type="ECO:0000256" key="12">
    <source>
        <dbReference type="HAMAP-Rule" id="MF_01152"/>
    </source>
</evidence>
<keyword evidence="8 12" id="KW-0143">Chaperone</keyword>
<dbReference type="InterPro" id="IPR008971">
    <property type="entry name" value="HSP40/DnaJ_pept-bd"/>
</dbReference>
<comment type="similarity">
    <text evidence="10 12">Belongs to the DnaJ family.</text>
</comment>
<comment type="function">
    <text evidence="9 12">Participates actively in the response to hyperosmotic and heat shock by preventing the aggregation of stress-denatured proteins and by disaggregating proteins, also in an autonomous, DnaK-independent fashion. Unfolded proteins bind initially to DnaJ; upon interaction with the DnaJ-bound protein, DnaK hydrolyzes its bound ATP, resulting in the formation of a stable complex. GrpE releases ADP from DnaK; ATP binding to DnaK triggers the release of the substrate protein, thus completing the reaction cycle. Several rounds of ATP-dependent interactions between DnaJ, DnaK and GrpE are required for fully efficient folding. Also involved, together with DnaK and GrpE, in the DNA replication of plasmids through activation of initiation proteins.</text>
</comment>
<dbReference type="PANTHER" id="PTHR43096">
    <property type="entry name" value="DNAJ HOMOLOG 1, MITOCHONDRIAL-RELATED"/>
    <property type="match status" value="1"/>
</dbReference>
<dbReference type="CDD" id="cd06257">
    <property type="entry name" value="DnaJ"/>
    <property type="match status" value="1"/>
</dbReference>
<dbReference type="InterPro" id="IPR018253">
    <property type="entry name" value="DnaJ_domain_CS"/>
</dbReference>
<feature type="repeat" description="CXXCXGXG motif" evidence="12">
    <location>
        <begin position="147"/>
        <end position="154"/>
    </location>
</feature>
<feature type="region of interest" description="Disordered" evidence="14">
    <location>
        <begin position="351"/>
        <end position="379"/>
    </location>
</feature>
<organism evidence="17 18">
    <name type="scientific">Desulfoferula mesophila</name>
    <dbReference type="NCBI Taxonomy" id="3058419"/>
    <lineage>
        <taxon>Bacteria</taxon>
        <taxon>Pseudomonadati</taxon>
        <taxon>Thermodesulfobacteriota</taxon>
        <taxon>Desulfarculia</taxon>
        <taxon>Desulfarculales</taxon>
        <taxon>Desulfarculaceae</taxon>
        <taxon>Desulfoferula</taxon>
    </lineage>
</organism>
<dbReference type="CDD" id="cd10747">
    <property type="entry name" value="DnaJ_C"/>
    <property type="match status" value="1"/>
</dbReference>
<evidence type="ECO:0000256" key="1">
    <source>
        <dbReference type="ARBA" id="ARBA00022490"/>
    </source>
</evidence>
<dbReference type="GO" id="GO:0005737">
    <property type="term" value="C:cytoplasm"/>
    <property type="evidence" value="ECO:0007669"/>
    <property type="project" value="UniProtKB-SubCell"/>
</dbReference>
<dbReference type="GO" id="GO:0042026">
    <property type="term" value="P:protein refolding"/>
    <property type="evidence" value="ECO:0007669"/>
    <property type="project" value="TreeGrafter"/>
</dbReference>
<evidence type="ECO:0000256" key="8">
    <source>
        <dbReference type="ARBA" id="ARBA00023186"/>
    </source>
</evidence>
<dbReference type="PROSITE" id="PS00636">
    <property type="entry name" value="DNAJ_1"/>
    <property type="match status" value="1"/>
</dbReference>
<evidence type="ECO:0000256" key="10">
    <source>
        <dbReference type="ARBA" id="ARBA00061004"/>
    </source>
</evidence>
<keyword evidence="5 12" id="KW-0863">Zinc-finger</keyword>
<keyword evidence="6 12" id="KW-0862">Zinc</keyword>
<feature type="binding site" evidence="12">
    <location>
        <position position="203"/>
    </location>
    <ligand>
        <name>Zn(2+)</name>
        <dbReference type="ChEBI" id="CHEBI:29105"/>
        <label>1</label>
    </ligand>
</feature>
<keyword evidence="18" id="KW-1185">Reference proteome</keyword>
<feature type="compositionally biased region" description="Low complexity" evidence="14">
    <location>
        <begin position="351"/>
        <end position="366"/>
    </location>
</feature>
<feature type="binding site" evidence="12">
    <location>
        <position position="147"/>
    </location>
    <ligand>
        <name>Zn(2+)</name>
        <dbReference type="ChEBI" id="CHEBI:29105"/>
        <label>1</label>
    </ligand>
</feature>
<dbReference type="InterPro" id="IPR001305">
    <property type="entry name" value="HSP_DnaJ_Cys-rich_dom"/>
</dbReference>
<feature type="binding site" evidence="12">
    <location>
        <position position="200"/>
    </location>
    <ligand>
        <name>Zn(2+)</name>
        <dbReference type="ChEBI" id="CHEBI:29105"/>
        <label>1</label>
    </ligand>
</feature>
<dbReference type="InterPro" id="IPR036410">
    <property type="entry name" value="HSP_DnaJ_Cys-rich_dom_sf"/>
</dbReference>
<feature type="binding site" evidence="12">
    <location>
        <position position="164"/>
    </location>
    <ligand>
        <name>Zn(2+)</name>
        <dbReference type="ChEBI" id="CHEBI:29105"/>
        <label>2</label>
    </ligand>
</feature>
<evidence type="ECO:0000256" key="11">
    <source>
        <dbReference type="ARBA" id="ARBA00067609"/>
    </source>
</evidence>
<feature type="repeat" description="CXXCXGXG motif" evidence="12">
    <location>
        <begin position="164"/>
        <end position="171"/>
    </location>
</feature>
<dbReference type="GO" id="GO:0051082">
    <property type="term" value="F:unfolded protein binding"/>
    <property type="evidence" value="ECO:0007669"/>
    <property type="project" value="UniProtKB-UniRule"/>
</dbReference>
<keyword evidence="3 12" id="KW-0479">Metal-binding</keyword>
<sequence length="379" mass="41666">MIKRCYYEILEVERSADQETIKKAYRRMALQYHPDRNPDDAEAEDRFKEAAEAYEVLRDPEKRRLYDAYGHDGLKSSGFQGFSGMGDIFGAFGDIFEGLFNGFTGGHPGRSSGPRPGRDLRYDLELTLEQIATGHSETITIGREASCPECNGTGQAGGEEPVVCQVCGGQGQVARAQGLFRVVTTCPQCRGEGRVVTDPCSNCRGRGRVREEKEISVQIPAGIAHGQRLRMRSEGEGGYQGGGPGDLYVVIHEVPHQVFERQGKDLYRRQEVSMFQAALGQEVAVESLVDGPQPLSIPAGSDTGEVVRIKGLGLPGLRGERRGDMYVQLLVRTPRKLNKRQRELMEELAALGDAEAAPAPEEQAAAKPRKKKKRGIFSK</sequence>
<dbReference type="FunFam" id="2.60.260.20:FF:000005">
    <property type="entry name" value="Chaperone protein dnaJ 1, mitochondrial"/>
    <property type="match status" value="1"/>
</dbReference>
<dbReference type="InterPro" id="IPR012724">
    <property type="entry name" value="DnaJ"/>
</dbReference>
<dbReference type="GO" id="GO:0006260">
    <property type="term" value="P:DNA replication"/>
    <property type="evidence" value="ECO:0007669"/>
    <property type="project" value="UniProtKB-KW"/>
</dbReference>
<evidence type="ECO:0000256" key="2">
    <source>
        <dbReference type="ARBA" id="ARBA00022705"/>
    </source>
</evidence>
<dbReference type="PRINTS" id="PR00625">
    <property type="entry name" value="JDOMAIN"/>
</dbReference>
<feature type="zinc finger region" description="CR-type" evidence="13">
    <location>
        <begin position="134"/>
        <end position="212"/>
    </location>
</feature>
<proteinExistence type="inferred from homology"/>
<dbReference type="GO" id="GO:0005524">
    <property type="term" value="F:ATP binding"/>
    <property type="evidence" value="ECO:0007669"/>
    <property type="project" value="InterPro"/>
</dbReference>
<dbReference type="InterPro" id="IPR001623">
    <property type="entry name" value="DnaJ_domain"/>
</dbReference>
<dbReference type="SUPFAM" id="SSF46565">
    <property type="entry name" value="Chaperone J-domain"/>
    <property type="match status" value="1"/>
</dbReference>
<comment type="subcellular location">
    <subcellularLocation>
        <location evidence="12">Cytoplasm</location>
    </subcellularLocation>
</comment>
<feature type="repeat" description="CXXCXGXG motif" evidence="12">
    <location>
        <begin position="186"/>
        <end position="193"/>
    </location>
</feature>
<dbReference type="SUPFAM" id="SSF49493">
    <property type="entry name" value="HSP40/DnaJ peptide-binding domain"/>
    <property type="match status" value="2"/>
</dbReference>
<dbReference type="KEGG" id="dmp:FAK_35720"/>
<dbReference type="NCBIfam" id="NF008035">
    <property type="entry name" value="PRK10767.1"/>
    <property type="match status" value="1"/>
</dbReference>
<keyword evidence="4 12" id="KW-0677">Repeat</keyword>
<evidence type="ECO:0000256" key="14">
    <source>
        <dbReference type="SAM" id="MobiDB-lite"/>
    </source>
</evidence>
<evidence type="ECO:0000256" key="5">
    <source>
        <dbReference type="ARBA" id="ARBA00022771"/>
    </source>
</evidence>
<comment type="subunit">
    <text evidence="12">Homodimer.</text>
</comment>
<name>A0AAU9F0I7_9BACT</name>
<dbReference type="CDD" id="cd10719">
    <property type="entry name" value="DnaJ_zf"/>
    <property type="match status" value="1"/>
</dbReference>
<dbReference type="GO" id="GO:0009408">
    <property type="term" value="P:response to heat"/>
    <property type="evidence" value="ECO:0007669"/>
    <property type="project" value="InterPro"/>
</dbReference>
<comment type="domain">
    <text evidence="12">The J domain is necessary and sufficient to stimulate DnaK ATPase activity. Zinc center 1 plays an important role in the autonomous, DnaK-independent chaperone activity of DnaJ. Zinc center 2 is essential for interaction with DnaK and for DnaJ activity.</text>
</comment>
<dbReference type="RefSeq" id="WP_338602416.1">
    <property type="nucleotide sequence ID" value="NZ_AP028679.1"/>
</dbReference>
<evidence type="ECO:0000256" key="13">
    <source>
        <dbReference type="PROSITE-ProRule" id="PRU00546"/>
    </source>
</evidence>
<dbReference type="SUPFAM" id="SSF57938">
    <property type="entry name" value="DnaJ/Hsp40 cysteine-rich domain"/>
    <property type="match status" value="1"/>
</dbReference>
<evidence type="ECO:0000256" key="7">
    <source>
        <dbReference type="ARBA" id="ARBA00023016"/>
    </source>
</evidence>
<keyword evidence="1 12" id="KW-0963">Cytoplasm</keyword>
<evidence type="ECO:0000256" key="4">
    <source>
        <dbReference type="ARBA" id="ARBA00022737"/>
    </source>
</evidence>
<accession>A0AAU9F0I7</accession>
<reference evidence="18" key="1">
    <citation type="journal article" date="2023" name="Arch. Microbiol.">
        <title>Desulfoferula mesophilus gen. nov. sp. nov., a mesophilic sulfate-reducing bacterium isolated from a brackish lake sediment.</title>
        <authorList>
            <person name="Watanabe T."/>
            <person name="Yabe T."/>
            <person name="Tsuji J.M."/>
            <person name="Fukui M."/>
        </authorList>
    </citation>
    <scope>NUCLEOTIDE SEQUENCE [LARGE SCALE GENOMIC DNA]</scope>
    <source>
        <strain evidence="18">12FAK</strain>
    </source>
</reference>
<evidence type="ECO:0000259" key="16">
    <source>
        <dbReference type="PROSITE" id="PS51188"/>
    </source>
</evidence>
<protein>
    <recommendedName>
        <fullName evidence="11 12">Chaperone protein DnaJ</fullName>
    </recommendedName>
</protein>
<dbReference type="Pfam" id="PF01556">
    <property type="entry name" value="DnaJ_C"/>
    <property type="match status" value="1"/>
</dbReference>
<dbReference type="InterPro" id="IPR036869">
    <property type="entry name" value="J_dom_sf"/>
</dbReference>
<dbReference type="Proteomes" id="UP001366166">
    <property type="component" value="Chromosome"/>
</dbReference>
<dbReference type="HAMAP" id="MF_01152">
    <property type="entry name" value="DnaJ"/>
    <property type="match status" value="1"/>
</dbReference>
<feature type="compositionally biased region" description="Basic residues" evidence="14">
    <location>
        <begin position="367"/>
        <end position="379"/>
    </location>
</feature>
<dbReference type="PROSITE" id="PS51188">
    <property type="entry name" value="ZF_CR"/>
    <property type="match status" value="1"/>
</dbReference>
<dbReference type="Pfam" id="PF00684">
    <property type="entry name" value="DnaJ_CXXCXGXG"/>
    <property type="match status" value="1"/>
</dbReference>
<dbReference type="Gene3D" id="2.10.230.10">
    <property type="entry name" value="Heat shock protein DnaJ, cysteine-rich domain"/>
    <property type="match status" value="1"/>
</dbReference>
<feature type="domain" description="J" evidence="15">
    <location>
        <begin position="5"/>
        <end position="70"/>
    </location>
</feature>
<evidence type="ECO:0000259" key="15">
    <source>
        <dbReference type="PROSITE" id="PS50076"/>
    </source>
</evidence>
<dbReference type="AlphaFoldDB" id="A0AAU9F0I7"/>
<dbReference type="PROSITE" id="PS50076">
    <property type="entry name" value="DNAJ_2"/>
    <property type="match status" value="1"/>
</dbReference>
<dbReference type="FunFam" id="2.10.230.10:FF:000002">
    <property type="entry name" value="Molecular chaperone DnaJ"/>
    <property type="match status" value="1"/>
</dbReference>
<dbReference type="NCBIfam" id="TIGR02349">
    <property type="entry name" value="DnaJ_bact"/>
    <property type="match status" value="1"/>
</dbReference>
<feature type="binding site" evidence="12">
    <location>
        <position position="186"/>
    </location>
    <ligand>
        <name>Zn(2+)</name>
        <dbReference type="ChEBI" id="CHEBI:29105"/>
        <label>2</label>
    </ligand>
</feature>
<feature type="binding site" evidence="12">
    <location>
        <position position="167"/>
    </location>
    <ligand>
        <name>Zn(2+)</name>
        <dbReference type="ChEBI" id="CHEBI:29105"/>
        <label>2</label>
    </ligand>
</feature>
<keyword evidence="2 12" id="KW-0235">DNA replication</keyword>
<evidence type="ECO:0000313" key="17">
    <source>
        <dbReference type="EMBL" id="BEQ16506.1"/>
    </source>
</evidence>
<feature type="domain" description="CR-type" evidence="16">
    <location>
        <begin position="134"/>
        <end position="212"/>
    </location>
</feature>
<evidence type="ECO:0000256" key="6">
    <source>
        <dbReference type="ARBA" id="ARBA00022833"/>
    </source>
</evidence>
<evidence type="ECO:0000256" key="3">
    <source>
        <dbReference type="ARBA" id="ARBA00022723"/>
    </source>
</evidence>
<dbReference type="InterPro" id="IPR002939">
    <property type="entry name" value="DnaJ_C"/>
</dbReference>
<keyword evidence="7 12" id="KW-0346">Stress response</keyword>